<dbReference type="GO" id="GO:0042407">
    <property type="term" value="P:cristae formation"/>
    <property type="evidence" value="ECO:0007669"/>
    <property type="project" value="TreeGrafter"/>
</dbReference>
<evidence type="ECO:0000256" key="13">
    <source>
        <dbReference type="RuleBase" id="RU363000"/>
    </source>
</evidence>
<organism evidence="16 17">
    <name type="scientific">Blumeria hordei</name>
    <name type="common">Barley powdery mildew</name>
    <name type="synonym">Blumeria graminis f. sp. hordei</name>
    <dbReference type="NCBI Taxonomy" id="2867405"/>
    <lineage>
        <taxon>Eukaryota</taxon>
        <taxon>Fungi</taxon>
        <taxon>Dikarya</taxon>
        <taxon>Ascomycota</taxon>
        <taxon>Pezizomycotina</taxon>
        <taxon>Leotiomycetes</taxon>
        <taxon>Erysiphales</taxon>
        <taxon>Erysiphaceae</taxon>
        <taxon>Blumeria</taxon>
    </lineage>
</organism>
<gene>
    <name evidence="16" type="ORF">BLGHR1_10352</name>
</gene>
<evidence type="ECO:0000256" key="15">
    <source>
        <dbReference type="SAM" id="MobiDB-lite"/>
    </source>
</evidence>
<evidence type="ECO:0000256" key="7">
    <source>
        <dbReference type="ARBA" id="ARBA00022946"/>
    </source>
</evidence>
<dbReference type="VEuPathDB" id="FungiDB:BLGHR1_10352"/>
<feature type="coiled-coil region" evidence="14">
    <location>
        <begin position="402"/>
        <end position="450"/>
    </location>
</feature>
<keyword evidence="11 13" id="KW-0472">Membrane</keyword>
<dbReference type="AlphaFoldDB" id="A0A383UIF9"/>
<feature type="transmembrane region" description="Helical" evidence="13">
    <location>
        <begin position="119"/>
        <end position="137"/>
    </location>
</feature>
<dbReference type="PANTHER" id="PTHR15415">
    <property type="entry name" value="MITOFILIN"/>
    <property type="match status" value="1"/>
</dbReference>
<name>A0A383UIF9_BLUHO</name>
<sequence length="661" mass="73674">MLRASSRPALNKIIPRLSGVDGAARKCRTSQASGIGAIINRSFASQLKLPSQKSEPKVLPEPTSVSPKPTITSERLAKTETLNLKSSALPTRNDPSPTVLPNPQSAIPAATKRKFLPKFITSILLLGILAYGGGIYYTKFNDNFYDFFTEYVPFGEEAVLYFEEKNTQKRTPNHSGSNPNIVEGDMVRFPSQSGVSWRLADAQDLGSTGRHANATSSHAKQTEPQIEKKVSNNPISRESSSQNTASVNKPSNSNHSETNEKLPALAKPHDIADTDTTRIEPSPKSPLEIEFIDPINIENANEPLVQDLVRIINNVITVVNADKSGVKFSSTIEKAKKELSQVGSRIIAIKNEAMSDAESKIQTEKEDFDRAAKELVRRIEAEMKLQQSNWQEEYQAERQIIQETYEKKLNVELQRANELNKQQLQNALLEQALEMKKQFTQEVKDRVEEERNRRLGKLTDLSKTVNDLEKLTTDWNSVVDFNLKTQQLHVAVEAVRTSLENSDEPRPFVRELLALREIASEDPVVNAAITSINPIAYQSGIPSPSQLIDRFRRVAFQVRKAALLPEDAGIASHASSFILSKLMFKKKGLTPGDDVESVLTRAEFFLEGGDLDSAAREVNSLKGWGKTLSRDWLDEVRRVLEVRQALDVIATEARLKSLIVD</sequence>
<dbReference type="EMBL" id="UNSH01000001">
    <property type="protein sequence ID" value="SZE99602.1"/>
    <property type="molecule type" value="Genomic_DNA"/>
</dbReference>
<evidence type="ECO:0000256" key="5">
    <source>
        <dbReference type="ARBA" id="ARBA00022692"/>
    </source>
</evidence>
<evidence type="ECO:0000313" key="16">
    <source>
        <dbReference type="EMBL" id="SZE99602.1"/>
    </source>
</evidence>
<feature type="compositionally biased region" description="Basic and acidic residues" evidence="15">
    <location>
        <begin position="267"/>
        <end position="278"/>
    </location>
</feature>
<keyword evidence="9 14" id="KW-0175">Coiled coil</keyword>
<feature type="compositionally biased region" description="Polar residues" evidence="15">
    <location>
        <begin position="213"/>
        <end position="224"/>
    </location>
</feature>
<feature type="region of interest" description="Disordered" evidence="15">
    <location>
        <begin position="206"/>
        <end position="284"/>
    </location>
</feature>
<evidence type="ECO:0000256" key="2">
    <source>
        <dbReference type="ARBA" id="ARBA00010877"/>
    </source>
</evidence>
<evidence type="ECO:0000256" key="6">
    <source>
        <dbReference type="ARBA" id="ARBA00022792"/>
    </source>
</evidence>
<evidence type="ECO:0000256" key="14">
    <source>
        <dbReference type="SAM" id="Coils"/>
    </source>
</evidence>
<evidence type="ECO:0000256" key="4">
    <source>
        <dbReference type="ARBA" id="ARBA00018116"/>
    </source>
</evidence>
<evidence type="ECO:0000256" key="9">
    <source>
        <dbReference type="ARBA" id="ARBA00023054"/>
    </source>
</evidence>
<dbReference type="PANTHER" id="PTHR15415:SF7">
    <property type="entry name" value="MICOS COMPLEX SUBUNIT MIC60"/>
    <property type="match status" value="1"/>
</dbReference>
<evidence type="ECO:0000313" key="17">
    <source>
        <dbReference type="Proteomes" id="UP000275772"/>
    </source>
</evidence>
<keyword evidence="5 13" id="KW-0812">Transmembrane</keyword>
<dbReference type="GO" id="GO:0061617">
    <property type="term" value="C:MICOS complex"/>
    <property type="evidence" value="ECO:0007669"/>
    <property type="project" value="TreeGrafter"/>
</dbReference>
<comment type="subcellular location">
    <subcellularLocation>
        <location evidence="1 13">Mitochondrion inner membrane</location>
        <topology evidence="1 13">Single-pass membrane protein</topology>
    </subcellularLocation>
</comment>
<dbReference type="Pfam" id="PF09731">
    <property type="entry name" value="Mitofilin"/>
    <property type="match status" value="1"/>
</dbReference>
<protein>
    <recommendedName>
        <fullName evidence="4 13">MICOS complex subunit MIC60</fullName>
    </recommendedName>
    <alternativeName>
        <fullName evidence="13">Mitofilin</fullName>
    </alternativeName>
</protein>
<feature type="coiled-coil region" evidence="14">
    <location>
        <begin position="332"/>
        <end position="374"/>
    </location>
</feature>
<keyword evidence="8 13" id="KW-1133">Transmembrane helix</keyword>
<comment type="similarity">
    <text evidence="2 13">Belongs to the MICOS complex subunit Mic60 family.</text>
</comment>
<evidence type="ECO:0000256" key="11">
    <source>
        <dbReference type="ARBA" id="ARBA00023136"/>
    </source>
</evidence>
<feature type="compositionally biased region" description="Polar residues" evidence="15">
    <location>
        <begin position="231"/>
        <end position="256"/>
    </location>
</feature>
<feature type="region of interest" description="Disordered" evidence="15">
    <location>
        <begin position="50"/>
        <end position="70"/>
    </location>
</feature>
<proteinExistence type="inferred from homology"/>
<evidence type="ECO:0000256" key="1">
    <source>
        <dbReference type="ARBA" id="ARBA00004434"/>
    </source>
</evidence>
<comment type="subunit">
    <text evidence="3 13">Component of the mitochondrial contact site and cristae organizing system (MICOS) complex.</text>
</comment>
<dbReference type="Proteomes" id="UP000275772">
    <property type="component" value="Unassembled WGS sequence"/>
</dbReference>
<dbReference type="InterPro" id="IPR019133">
    <property type="entry name" value="MIC60"/>
</dbReference>
<evidence type="ECO:0000256" key="10">
    <source>
        <dbReference type="ARBA" id="ARBA00023128"/>
    </source>
</evidence>
<keyword evidence="10 13" id="KW-0496">Mitochondrion</keyword>
<evidence type="ECO:0000256" key="3">
    <source>
        <dbReference type="ARBA" id="ARBA00011875"/>
    </source>
</evidence>
<reference evidence="16 17" key="1">
    <citation type="submission" date="2017-11" db="EMBL/GenBank/DDBJ databases">
        <authorList>
            <person name="Kracher B."/>
        </authorList>
    </citation>
    <scope>NUCLEOTIDE SEQUENCE [LARGE SCALE GENOMIC DNA]</scope>
    <source>
        <strain evidence="16 17">RACE1</strain>
    </source>
</reference>
<evidence type="ECO:0000256" key="12">
    <source>
        <dbReference type="ARBA" id="ARBA00025571"/>
    </source>
</evidence>
<keyword evidence="7" id="KW-0809">Transit peptide</keyword>
<keyword evidence="6 13" id="KW-0999">Mitochondrion inner membrane</keyword>
<comment type="function">
    <text evidence="12">Component of the MICOS complex, a large protein complex of the mitochondrial inner membrane that plays crucial roles in the maintenance of crista junctions, inner membrane architecture, and formation of contact sites to the outer membrane. Plays a role in keeping cristae membranes connected to the inner boundary membrane. Also promotes protein import via the mitochondrial intermembrane space assembly (MIA) pathway.</text>
</comment>
<evidence type="ECO:0000256" key="8">
    <source>
        <dbReference type="ARBA" id="ARBA00022989"/>
    </source>
</evidence>
<accession>A0A383UIF9</accession>